<proteinExistence type="predicted"/>
<evidence type="ECO:0000256" key="1">
    <source>
        <dbReference type="SAM" id="MobiDB-lite"/>
    </source>
</evidence>
<comment type="caution">
    <text evidence="2">The sequence shown here is derived from an EMBL/GenBank/DDBJ whole genome shotgun (WGS) entry which is preliminary data.</text>
</comment>
<reference evidence="2 3" key="1">
    <citation type="journal article" date="2017" name="Nat. Ecol. Evol.">
        <title>Scallop genome provides insights into evolution of bilaterian karyotype and development.</title>
        <authorList>
            <person name="Wang S."/>
            <person name="Zhang J."/>
            <person name="Jiao W."/>
            <person name="Li J."/>
            <person name="Xun X."/>
            <person name="Sun Y."/>
            <person name="Guo X."/>
            <person name="Huan P."/>
            <person name="Dong B."/>
            <person name="Zhang L."/>
            <person name="Hu X."/>
            <person name="Sun X."/>
            <person name="Wang J."/>
            <person name="Zhao C."/>
            <person name="Wang Y."/>
            <person name="Wang D."/>
            <person name="Huang X."/>
            <person name="Wang R."/>
            <person name="Lv J."/>
            <person name="Li Y."/>
            <person name="Zhang Z."/>
            <person name="Liu B."/>
            <person name="Lu W."/>
            <person name="Hui Y."/>
            <person name="Liang J."/>
            <person name="Zhou Z."/>
            <person name="Hou R."/>
            <person name="Li X."/>
            <person name="Liu Y."/>
            <person name="Li H."/>
            <person name="Ning X."/>
            <person name="Lin Y."/>
            <person name="Zhao L."/>
            <person name="Xing Q."/>
            <person name="Dou J."/>
            <person name="Li Y."/>
            <person name="Mao J."/>
            <person name="Guo H."/>
            <person name="Dou H."/>
            <person name="Li T."/>
            <person name="Mu C."/>
            <person name="Jiang W."/>
            <person name="Fu Q."/>
            <person name="Fu X."/>
            <person name="Miao Y."/>
            <person name="Liu J."/>
            <person name="Yu Q."/>
            <person name="Li R."/>
            <person name="Liao H."/>
            <person name="Li X."/>
            <person name="Kong Y."/>
            <person name="Jiang Z."/>
            <person name="Chourrout D."/>
            <person name="Li R."/>
            <person name="Bao Z."/>
        </authorList>
    </citation>
    <scope>NUCLEOTIDE SEQUENCE [LARGE SCALE GENOMIC DNA]</scope>
    <source>
        <strain evidence="2 3">PY_sf001</strain>
    </source>
</reference>
<evidence type="ECO:0000313" key="2">
    <source>
        <dbReference type="EMBL" id="OWF48272.1"/>
    </source>
</evidence>
<protein>
    <submittedName>
        <fullName evidence="2">Uncharacterized protein</fullName>
    </submittedName>
</protein>
<accession>A0A210QHP5</accession>
<name>A0A210QHP5_MIZYE</name>
<feature type="region of interest" description="Disordered" evidence="1">
    <location>
        <begin position="16"/>
        <end position="40"/>
    </location>
</feature>
<feature type="region of interest" description="Disordered" evidence="1">
    <location>
        <begin position="225"/>
        <end position="251"/>
    </location>
</feature>
<dbReference type="Proteomes" id="UP000242188">
    <property type="component" value="Unassembled WGS sequence"/>
</dbReference>
<dbReference type="AlphaFoldDB" id="A0A210QHP5"/>
<evidence type="ECO:0000313" key="3">
    <source>
        <dbReference type="Proteomes" id="UP000242188"/>
    </source>
</evidence>
<sequence length="405" mass="45472">MPKYVTDQTNVDCMSKSGIKFERKENASPGGHTSSSDLESVPDVVDAELPIIERNYNGRNFHMQMSDRNLALIRRRTENLRKKDIEIRERLEKVRQKAKMVAEGSPAKQDVKCCFETGSEKYMKQPKLFPVVISHNETALDSGRSIDSFVKYETPNVMHGIKANHKVANDVVSSDNCVTSQTETGSLNHGKQLNHNKIGDTVLVENSVKSCQKITSELCGNQQNNKTVHDAVSTEEDNMTSESRLGRGERPVPAKRRIRMSLISTNEQEKVKSKKSLKRITNELVDEEPIRGPPAKLKSFVGERFAFDKIKTMSTTCNCVKEANAFTPKRKSRTESSIHQNSSLVQMASPTSLGVSPMRLQLHRSAKKTRMISMLASPLIGNMKMTITKTILNKLKKDRCSSKVF</sequence>
<gene>
    <name evidence="2" type="ORF">KP79_PYT17166</name>
</gene>
<organism evidence="2 3">
    <name type="scientific">Mizuhopecten yessoensis</name>
    <name type="common">Japanese scallop</name>
    <name type="synonym">Patinopecten yessoensis</name>
    <dbReference type="NCBI Taxonomy" id="6573"/>
    <lineage>
        <taxon>Eukaryota</taxon>
        <taxon>Metazoa</taxon>
        <taxon>Spiralia</taxon>
        <taxon>Lophotrochozoa</taxon>
        <taxon>Mollusca</taxon>
        <taxon>Bivalvia</taxon>
        <taxon>Autobranchia</taxon>
        <taxon>Pteriomorphia</taxon>
        <taxon>Pectinida</taxon>
        <taxon>Pectinoidea</taxon>
        <taxon>Pectinidae</taxon>
        <taxon>Mizuhopecten</taxon>
    </lineage>
</organism>
<keyword evidence="3" id="KW-1185">Reference proteome</keyword>
<dbReference type="EMBL" id="NEDP02003615">
    <property type="protein sequence ID" value="OWF48272.1"/>
    <property type="molecule type" value="Genomic_DNA"/>
</dbReference>